<accession>A0A561BKQ7</accession>
<keyword evidence="3" id="KW-1185">Reference proteome</keyword>
<dbReference type="Proteomes" id="UP000318380">
    <property type="component" value="Unassembled WGS sequence"/>
</dbReference>
<dbReference type="Gene3D" id="3.40.430.10">
    <property type="entry name" value="Dihydrofolate Reductase, subunit A"/>
    <property type="match status" value="1"/>
</dbReference>
<organism evidence="2 3">
    <name type="scientific">Kribbella amoyensis</name>
    <dbReference type="NCBI Taxonomy" id="996641"/>
    <lineage>
        <taxon>Bacteria</taxon>
        <taxon>Bacillati</taxon>
        <taxon>Actinomycetota</taxon>
        <taxon>Actinomycetes</taxon>
        <taxon>Propionibacteriales</taxon>
        <taxon>Kribbellaceae</taxon>
        <taxon>Kribbella</taxon>
    </lineage>
</organism>
<dbReference type="AlphaFoldDB" id="A0A561BKQ7"/>
<comment type="caution">
    <text evidence="2">The sequence shown here is derived from an EMBL/GenBank/DDBJ whole genome shotgun (WGS) entry which is preliminary data.</text>
</comment>
<dbReference type="Pfam" id="PF01872">
    <property type="entry name" value="RibD_C"/>
    <property type="match status" value="1"/>
</dbReference>
<feature type="domain" description="Bacterial bifunctional deaminase-reductase C-terminal" evidence="1">
    <location>
        <begin position="2"/>
        <end position="170"/>
    </location>
</feature>
<protein>
    <submittedName>
        <fullName evidence="2">Dihydrofolate reductase</fullName>
    </submittedName>
</protein>
<name>A0A561BKQ7_9ACTN</name>
<dbReference type="EMBL" id="VIVK01000001">
    <property type="protein sequence ID" value="TWD79466.1"/>
    <property type="molecule type" value="Genomic_DNA"/>
</dbReference>
<proteinExistence type="predicted"/>
<dbReference type="InterPro" id="IPR002734">
    <property type="entry name" value="RibDG_C"/>
</dbReference>
<reference evidence="2 3" key="1">
    <citation type="submission" date="2019-06" db="EMBL/GenBank/DDBJ databases">
        <title>Sequencing the genomes of 1000 actinobacteria strains.</title>
        <authorList>
            <person name="Klenk H.-P."/>
        </authorList>
    </citation>
    <scope>NUCLEOTIDE SEQUENCE [LARGE SCALE GENOMIC DNA]</scope>
    <source>
        <strain evidence="2 3">DSM 24683</strain>
    </source>
</reference>
<dbReference type="GO" id="GO:0009231">
    <property type="term" value="P:riboflavin biosynthetic process"/>
    <property type="evidence" value="ECO:0007669"/>
    <property type="project" value="InterPro"/>
</dbReference>
<dbReference type="GO" id="GO:0008703">
    <property type="term" value="F:5-amino-6-(5-phosphoribosylamino)uracil reductase activity"/>
    <property type="evidence" value="ECO:0007669"/>
    <property type="project" value="InterPro"/>
</dbReference>
<evidence type="ECO:0000313" key="3">
    <source>
        <dbReference type="Proteomes" id="UP000318380"/>
    </source>
</evidence>
<evidence type="ECO:0000259" key="1">
    <source>
        <dbReference type="Pfam" id="PF01872"/>
    </source>
</evidence>
<sequence length="180" mass="19653">MRKLIAFLGVSLDGFHADAAGGLEWQTFGPEFTDFSLAQLDEVDALLFGRTTYDGMIQYWPQQAGTEFDDRIAQRMNSIRKYVVSRTLPAADWNNTTLLRDPDEVAAVDADTVAIFGSSSLVAGLIQRGLLSELRLMVNPIVLGSGARMLDGIDLTHFALLGTRPFEAGNVLLTYRPAAA</sequence>
<gene>
    <name evidence="2" type="ORF">FB561_0525</name>
</gene>
<dbReference type="SUPFAM" id="SSF53597">
    <property type="entry name" value="Dihydrofolate reductase-like"/>
    <property type="match status" value="1"/>
</dbReference>
<dbReference type="InterPro" id="IPR024072">
    <property type="entry name" value="DHFR-like_dom_sf"/>
</dbReference>
<evidence type="ECO:0000313" key="2">
    <source>
        <dbReference type="EMBL" id="TWD79466.1"/>
    </source>
</evidence>